<feature type="region of interest" description="Disordered" evidence="6">
    <location>
        <begin position="152"/>
        <end position="197"/>
    </location>
</feature>
<feature type="coiled-coil region" evidence="5">
    <location>
        <begin position="231"/>
        <end position="325"/>
    </location>
</feature>
<dbReference type="Gene3D" id="1.10.287.1490">
    <property type="match status" value="1"/>
</dbReference>
<evidence type="ECO:0000256" key="4">
    <source>
        <dbReference type="ARBA" id="ARBA00023136"/>
    </source>
</evidence>
<feature type="coiled-coil region" evidence="5">
    <location>
        <begin position="389"/>
        <end position="608"/>
    </location>
</feature>
<feature type="coiled-coil region" evidence="5">
    <location>
        <begin position="71"/>
        <end position="116"/>
    </location>
</feature>
<dbReference type="OMA" id="ENYVDHI"/>
<dbReference type="GO" id="GO:0007166">
    <property type="term" value="P:cell surface receptor signaling pathway"/>
    <property type="evidence" value="ECO:0007669"/>
    <property type="project" value="InterPro"/>
</dbReference>
<comment type="subcellular location">
    <subcellularLocation>
        <location evidence="1">Membrane</location>
        <topology evidence="1">Single-pass type I membrane protein</topology>
    </subcellularLocation>
</comment>
<dbReference type="PANTHER" id="PTHR34479:SF1">
    <property type="entry name" value="COILED-COIL DOMAIN-CONTAINING PROTEIN 30"/>
    <property type="match status" value="1"/>
</dbReference>
<keyword evidence="8" id="KW-1185">Reference proteome</keyword>
<evidence type="ECO:0000256" key="6">
    <source>
        <dbReference type="SAM" id="MobiDB-lite"/>
    </source>
</evidence>
<dbReference type="Ensembl" id="ENSSTUT00000115746.1">
    <property type="protein sequence ID" value="ENSSTUP00000108056.1"/>
    <property type="gene ID" value="ENSSTUG00000048050.1"/>
</dbReference>
<dbReference type="InterPro" id="IPR003110">
    <property type="entry name" value="Phos_immunorcpt_sig_ITAM"/>
</dbReference>
<sequence length="1057" mass="122814">MEDTEQSEEEQKELELVVLCLQEEGMAPGASVTEQLGFLWRLFQHSEGRLVAVTHDLDSLRARHSAEMAEVQRYLEHIRSLSEKRDALAQEYEQENEVLRAQLQRLTLQQDAQMNEVAEMLYQEGLAEVIPSSHSEQVAYLLVERASLLERPNDPQAPQVPDAQAGTPSASQQETQSQIQCPKESMDQGAPSRGQSPWKRLFGLRKAAQSKQALASVELRPGSGLSVEREWARLERDLEEASRRLAMAHREIRRLTDELESARMTQSAYEPELQVAQEEVEQLRQEVEKLKKCDVVELRKAKELNDRLDQEIRALRTRVRTMDAERKTLLETVEKMKDADNAAKIHPEALQLNLAKGEGIAAPQMHTVCLQTELLLLDQDKTHERRLQQSETKDKLNDVRRQLQGLQEKYDELMNVTKKAEEYEDYEELKKQREEEEKVLELLMDKTEEVEEEYEELKTKKEEVEEEYEELKTKKEEVEEEYEELKTKKEEVEMVYEELKTKKEEVEMVYEELKTKMDEEVEMVYEELKTKKEEVEEEYEELKTKKEEVEMVYEELKTKKEEVEMVYEELKTKKEEVEMVYEELKTKMDEEKKEYEHLENMREELKLDEALGRSKQQQQHSSQAGELQFKVCAELKQGQAMVSHLEQRALQQENRELREGLAQSSQKAQSCSHLQEELSTERAKLKAMEVEIQGLQQQLKSTEHQLNVERNRNTESGQQEEEARYTALRTQDNQLHRRMWEQRKEELQEEGCSLREVEASLNCTNSELSRRFRGQQTHRDVLQSQTGPARQEIPADYVNLKECLEARQEDCEKLTKELMEVLTCLDLQKSKNAEKRSQHKAKMMRAKQIFLKETGCRDERIQSLERDLALALTSSAREKEMIVNMNEENGKLLAEKRDLLGKLNDVEEKTNKSVLAATTTQCSVDFLEKESKHLQDTIVEMSGLIPNGAALQRALKNLHKARSANVQESKKMSHFESILLTSSHLETRVLPGAFDIRSHLDNIHRSKASHTEEATSPRSTLTTQPVEMGYLNLTSSPGVWDSNLNLTSPLTRADHNF</sequence>
<dbReference type="AlphaFoldDB" id="A0A674EJ35"/>
<proteinExistence type="predicted"/>
<organism evidence="7 8">
    <name type="scientific">Salmo trutta</name>
    <name type="common">Brown trout</name>
    <dbReference type="NCBI Taxonomy" id="8032"/>
    <lineage>
        <taxon>Eukaryota</taxon>
        <taxon>Metazoa</taxon>
        <taxon>Chordata</taxon>
        <taxon>Craniata</taxon>
        <taxon>Vertebrata</taxon>
        <taxon>Euteleostomi</taxon>
        <taxon>Actinopterygii</taxon>
        <taxon>Neopterygii</taxon>
        <taxon>Teleostei</taxon>
        <taxon>Protacanthopterygii</taxon>
        <taxon>Salmoniformes</taxon>
        <taxon>Salmonidae</taxon>
        <taxon>Salmoninae</taxon>
        <taxon>Salmo</taxon>
    </lineage>
</organism>
<dbReference type="Pfam" id="PF15742">
    <property type="entry name" value="DUF4686"/>
    <property type="match status" value="1"/>
</dbReference>
<keyword evidence="4" id="KW-0472">Membrane</keyword>
<gene>
    <name evidence="7" type="primary">si:dkey-264d12.5</name>
</gene>
<evidence type="ECO:0000256" key="1">
    <source>
        <dbReference type="ARBA" id="ARBA00004479"/>
    </source>
</evidence>
<evidence type="ECO:0000256" key="3">
    <source>
        <dbReference type="ARBA" id="ARBA00022989"/>
    </source>
</evidence>
<dbReference type="SMART" id="SM00077">
    <property type="entry name" value="ITAM"/>
    <property type="match status" value="5"/>
</dbReference>
<protein>
    <submittedName>
        <fullName evidence="7">Trichohyalin-like</fullName>
    </submittedName>
</protein>
<dbReference type="Proteomes" id="UP000472277">
    <property type="component" value="Chromosome 16"/>
</dbReference>
<evidence type="ECO:0000313" key="8">
    <source>
        <dbReference type="Proteomes" id="UP000472277"/>
    </source>
</evidence>
<dbReference type="InParanoid" id="A0A674EJ35"/>
<dbReference type="InterPro" id="IPR031476">
    <property type="entry name" value="DUF4686"/>
</dbReference>
<dbReference type="PANTHER" id="PTHR34479">
    <property type="entry name" value="COILED-COIL DOMAIN-CONTAINING PROTEIN 30"/>
    <property type="match status" value="1"/>
</dbReference>
<dbReference type="GeneTree" id="ENSGT00940000165031"/>
<keyword evidence="3" id="KW-1133">Transmembrane helix</keyword>
<evidence type="ECO:0000313" key="7">
    <source>
        <dbReference type="Ensembl" id="ENSSTUP00000108056.1"/>
    </source>
</evidence>
<evidence type="ECO:0000256" key="5">
    <source>
        <dbReference type="SAM" id="Coils"/>
    </source>
</evidence>
<dbReference type="GO" id="GO:0004888">
    <property type="term" value="F:transmembrane signaling receptor activity"/>
    <property type="evidence" value="ECO:0007669"/>
    <property type="project" value="InterPro"/>
</dbReference>
<evidence type="ECO:0000256" key="2">
    <source>
        <dbReference type="ARBA" id="ARBA00022692"/>
    </source>
</evidence>
<dbReference type="KEGG" id="stru:115150917"/>
<keyword evidence="2" id="KW-0812">Transmembrane</keyword>
<dbReference type="GO" id="GO:0005886">
    <property type="term" value="C:plasma membrane"/>
    <property type="evidence" value="ECO:0007669"/>
    <property type="project" value="UniProtKB-ARBA"/>
</dbReference>
<feature type="compositionally biased region" description="Polar residues" evidence="6">
    <location>
        <begin position="166"/>
        <end position="180"/>
    </location>
</feature>
<reference evidence="7" key="2">
    <citation type="submission" date="2025-09" db="UniProtKB">
        <authorList>
            <consortium name="Ensembl"/>
        </authorList>
    </citation>
    <scope>IDENTIFICATION</scope>
</reference>
<dbReference type="InterPro" id="IPR052825">
    <property type="entry name" value="CCD-Prefoldin_beta-like"/>
</dbReference>
<reference evidence="7" key="1">
    <citation type="submission" date="2025-08" db="UniProtKB">
        <authorList>
            <consortium name="Ensembl"/>
        </authorList>
    </citation>
    <scope>IDENTIFICATION</scope>
</reference>
<feature type="coiled-coil region" evidence="5">
    <location>
        <begin position="647"/>
        <end position="712"/>
    </location>
</feature>
<keyword evidence="5" id="KW-0175">Coiled coil</keyword>
<name>A0A674EJ35_SALTR</name>
<dbReference type="OrthoDB" id="10007527at2759"/>
<accession>A0A674EJ35</accession>